<sequence>MKSLHLIKKVVAFVFIVFSLSLMFQNYSFAQAYSLQTQDSVYLLSATSTLAPPSSSTTPQLEKIEWQITSVPIRPLLPGKEWEAETIENGNQLLIKHGGEEALTLLSSANSQLEKIEWEITSVPIRPLLPGKEWEAETIENGNKLVIKHGNEEALTLVRKQ</sequence>
<evidence type="ECO:0000313" key="1">
    <source>
        <dbReference type="EMBL" id="MBD2739187.1"/>
    </source>
</evidence>
<comment type="caution">
    <text evidence="1">The sequence shown here is derived from an EMBL/GenBank/DDBJ whole genome shotgun (WGS) entry which is preliminary data.</text>
</comment>
<evidence type="ECO:0000313" key="2">
    <source>
        <dbReference type="Proteomes" id="UP000637383"/>
    </source>
</evidence>
<name>A0ABR8KI14_9NOSO</name>
<proteinExistence type="predicted"/>
<keyword evidence="2" id="KW-1185">Reference proteome</keyword>
<organism evidence="1 2">
    <name type="scientific">Nostoc paludosum FACHB-159</name>
    <dbReference type="NCBI Taxonomy" id="2692908"/>
    <lineage>
        <taxon>Bacteria</taxon>
        <taxon>Bacillati</taxon>
        <taxon>Cyanobacteriota</taxon>
        <taxon>Cyanophyceae</taxon>
        <taxon>Nostocales</taxon>
        <taxon>Nostocaceae</taxon>
        <taxon>Nostoc</taxon>
    </lineage>
</organism>
<protein>
    <submittedName>
        <fullName evidence="1">Uncharacterized protein</fullName>
    </submittedName>
</protein>
<dbReference type="EMBL" id="JACJTU010000073">
    <property type="protein sequence ID" value="MBD2739187.1"/>
    <property type="molecule type" value="Genomic_DNA"/>
</dbReference>
<dbReference type="Proteomes" id="UP000637383">
    <property type="component" value="Unassembled WGS sequence"/>
</dbReference>
<accession>A0ABR8KI14</accession>
<reference evidence="1 2" key="1">
    <citation type="journal article" date="2020" name="ISME J.">
        <title>Comparative genomics reveals insights into cyanobacterial evolution and habitat adaptation.</title>
        <authorList>
            <person name="Chen M.Y."/>
            <person name="Teng W.K."/>
            <person name="Zhao L."/>
            <person name="Hu C.X."/>
            <person name="Zhou Y.K."/>
            <person name="Han B.P."/>
            <person name="Song L.R."/>
            <person name="Shu W.S."/>
        </authorList>
    </citation>
    <scope>NUCLEOTIDE SEQUENCE [LARGE SCALE GENOMIC DNA]</scope>
    <source>
        <strain evidence="1 2">FACHB-159</strain>
    </source>
</reference>
<dbReference type="RefSeq" id="WP_190959691.1">
    <property type="nucleotide sequence ID" value="NZ_JACJTU010000073.1"/>
</dbReference>
<gene>
    <name evidence="1" type="ORF">H6H03_35900</name>
</gene>